<dbReference type="AlphaFoldDB" id="S7PSW8"/>
<proteinExistence type="predicted"/>
<dbReference type="Gene3D" id="1.20.1280.50">
    <property type="match status" value="1"/>
</dbReference>
<dbReference type="STRING" id="670483.S7PSW8"/>
<evidence type="ECO:0000256" key="1">
    <source>
        <dbReference type="SAM" id="MobiDB-lite"/>
    </source>
</evidence>
<accession>S7PSW8</accession>
<feature type="region of interest" description="Disordered" evidence="1">
    <location>
        <begin position="1"/>
        <end position="27"/>
    </location>
</feature>
<feature type="compositionally biased region" description="Basic and acidic residues" evidence="1">
    <location>
        <begin position="1"/>
        <end position="10"/>
    </location>
</feature>
<dbReference type="OMA" id="DIAMYAR"/>
<dbReference type="HOGENOM" id="CLU_1619206_0_0_1"/>
<organism evidence="2 3">
    <name type="scientific">Gloeophyllum trabeum (strain ATCC 11539 / FP-39264 / Madison 617)</name>
    <name type="common">Brown rot fungus</name>
    <dbReference type="NCBI Taxonomy" id="670483"/>
    <lineage>
        <taxon>Eukaryota</taxon>
        <taxon>Fungi</taxon>
        <taxon>Dikarya</taxon>
        <taxon>Basidiomycota</taxon>
        <taxon>Agaricomycotina</taxon>
        <taxon>Agaricomycetes</taxon>
        <taxon>Gloeophyllales</taxon>
        <taxon>Gloeophyllaceae</taxon>
        <taxon>Gloeophyllum</taxon>
    </lineage>
</organism>
<sequence length="164" mass="18380">MEVPAHEHATRAKKPWSSTLPDRPPAAQKIAEAEQQIARYELELARLKRARNKLPPVGHLPMELLLRIISLAWVERAFHEPDWLVKITHMCSDWRRLALGAPALWAHVGLENPRYVRAALERSRGLPLTVVGALDRERPLAVEACRAALGSSAASAHWIFAQST</sequence>
<gene>
    <name evidence="2" type="ORF">GLOTRDRAFT_112642</name>
</gene>
<dbReference type="RefSeq" id="XP_007870780.1">
    <property type="nucleotide sequence ID" value="XM_007872589.1"/>
</dbReference>
<dbReference type="OrthoDB" id="2884925at2759"/>
<protein>
    <submittedName>
        <fullName evidence="2">Uncharacterized protein</fullName>
    </submittedName>
</protein>
<reference evidence="2 3" key="1">
    <citation type="journal article" date="2012" name="Science">
        <title>The Paleozoic origin of enzymatic lignin decomposition reconstructed from 31 fungal genomes.</title>
        <authorList>
            <person name="Floudas D."/>
            <person name="Binder M."/>
            <person name="Riley R."/>
            <person name="Barry K."/>
            <person name="Blanchette R.A."/>
            <person name="Henrissat B."/>
            <person name="Martinez A.T."/>
            <person name="Otillar R."/>
            <person name="Spatafora J.W."/>
            <person name="Yadav J.S."/>
            <person name="Aerts A."/>
            <person name="Benoit I."/>
            <person name="Boyd A."/>
            <person name="Carlson A."/>
            <person name="Copeland A."/>
            <person name="Coutinho P.M."/>
            <person name="de Vries R.P."/>
            <person name="Ferreira P."/>
            <person name="Findley K."/>
            <person name="Foster B."/>
            <person name="Gaskell J."/>
            <person name="Glotzer D."/>
            <person name="Gorecki P."/>
            <person name="Heitman J."/>
            <person name="Hesse C."/>
            <person name="Hori C."/>
            <person name="Igarashi K."/>
            <person name="Jurgens J.A."/>
            <person name="Kallen N."/>
            <person name="Kersten P."/>
            <person name="Kohler A."/>
            <person name="Kuees U."/>
            <person name="Kumar T.K.A."/>
            <person name="Kuo A."/>
            <person name="LaButti K."/>
            <person name="Larrondo L.F."/>
            <person name="Lindquist E."/>
            <person name="Ling A."/>
            <person name="Lombard V."/>
            <person name="Lucas S."/>
            <person name="Lundell T."/>
            <person name="Martin R."/>
            <person name="McLaughlin D.J."/>
            <person name="Morgenstern I."/>
            <person name="Morin E."/>
            <person name="Murat C."/>
            <person name="Nagy L.G."/>
            <person name="Nolan M."/>
            <person name="Ohm R.A."/>
            <person name="Patyshakuliyeva A."/>
            <person name="Rokas A."/>
            <person name="Ruiz-Duenas F.J."/>
            <person name="Sabat G."/>
            <person name="Salamov A."/>
            <person name="Samejima M."/>
            <person name="Schmutz J."/>
            <person name="Slot J.C."/>
            <person name="St John F."/>
            <person name="Stenlid J."/>
            <person name="Sun H."/>
            <person name="Sun S."/>
            <person name="Syed K."/>
            <person name="Tsang A."/>
            <person name="Wiebenga A."/>
            <person name="Young D."/>
            <person name="Pisabarro A."/>
            <person name="Eastwood D.C."/>
            <person name="Martin F."/>
            <person name="Cullen D."/>
            <person name="Grigoriev I.V."/>
            <person name="Hibbett D.S."/>
        </authorList>
    </citation>
    <scope>NUCLEOTIDE SEQUENCE [LARGE SCALE GENOMIC DNA]</scope>
    <source>
        <strain evidence="2 3">ATCC 11539</strain>
    </source>
</reference>
<keyword evidence="3" id="KW-1185">Reference proteome</keyword>
<evidence type="ECO:0000313" key="2">
    <source>
        <dbReference type="EMBL" id="EPQ50906.1"/>
    </source>
</evidence>
<dbReference type="EMBL" id="KB469313">
    <property type="protein sequence ID" value="EPQ50906.1"/>
    <property type="molecule type" value="Genomic_DNA"/>
</dbReference>
<evidence type="ECO:0000313" key="3">
    <source>
        <dbReference type="Proteomes" id="UP000030669"/>
    </source>
</evidence>
<name>S7PSW8_GLOTA</name>
<dbReference type="Proteomes" id="UP000030669">
    <property type="component" value="Unassembled WGS sequence"/>
</dbReference>
<dbReference type="GeneID" id="19299585"/>
<dbReference type="KEGG" id="gtr:GLOTRDRAFT_112642"/>